<dbReference type="AlphaFoldDB" id="A0A6J1M525"/>
<dbReference type="SUPFAM" id="SSF52540">
    <property type="entry name" value="P-loop containing nucleoside triphosphate hydrolases"/>
    <property type="match status" value="1"/>
</dbReference>
<dbReference type="OrthoDB" id="5914890at2759"/>
<evidence type="ECO:0000256" key="1">
    <source>
        <dbReference type="ARBA" id="ARBA00022741"/>
    </source>
</evidence>
<dbReference type="OMA" id="HRNRLFR"/>
<feature type="compositionally biased region" description="Low complexity" evidence="3">
    <location>
        <begin position="70"/>
        <end position="86"/>
    </location>
</feature>
<evidence type="ECO:0000313" key="4">
    <source>
        <dbReference type="Proteomes" id="UP000504633"/>
    </source>
</evidence>
<dbReference type="GO" id="GO:0003924">
    <property type="term" value="F:GTPase activity"/>
    <property type="evidence" value="ECO:0007669"/>
    <property type="project" value="InterPro"/>
</dbReference>
<sequence>MAQQTIQHVPTARILLLGEAGVGKSQLTDLLARSVDTPTPSSRSVGDVWWNVQVRLHEYPSNKGMPPTPEWTSSSSPSSSSHSSEPCGSYKQFRSRAASACEMIPYFVEFYDIKSSMRMAREHRNRLYRNIDGIILVYDLLDMRTHDSLHDLLYHPLRQICRYRHKRLRPILRRRHVPILVVGTKLDMLKTRRLRRSGGIASQLGTEEILLNCLDTDSFAEKSRNEGKLHKFLNNAVDFKQFFPARRY</sequence>
<evidence type="ECO:0000313" key="5">
    <source>
        <dbReference type="RefSeq" id="XP_023173385.1"/>
    </source>
</evidence>
<name>A0A6J1M525_DROHY</name>
<dbReference type="RefSeq" id="XP_023173385.1">
    <property type="nucleotide sequence ID" value="XM_023317617.2"/>
</dbReference>
<dbReference type="Proteomes" id="UP000504633">
    <property type="component" value="Unplaced"/>
</dbReference>
<reference evidence="5" key="1">
    <citation type="submission" date="2025-08" db="UniProtKB">
        <authorList>
            <consortium name="RefSeq"/>
        </authorList>
    </citation>
    <scope>IDENTIFICATION</scope>
    <source>
        <strain evidence="5">15085-1641.00</strain>
        <tissue evidence="5">Whole body</tissue>
    </source>
</reference>
<proteinExistence type="predicted"/>
<dbReference type="KEGG" id="dhe:111601149"/>
<gene>
    <name evidence="5" type="primary">LOC111601149</name>
</gene>
<organism evidence="4 5">
    <name type="scientific">Drosophila hydei</name>
    <name type="common">Fruit fly</name>
    <dbReference type="NCBI Taxonomy" id="7224"/>
    <lineage>
        <taxon>Eukaryota</taxon>
        <taxon>Metazoa</taxon>
        <taxon>Ecdysozoa</taxon>
        <taxon>Arthropoda</taxon>
        <taxon>Hexapoda</taxon>
        <taxon>Insecta</taxon>
        <taxon>Pterygota</taxon>
        <taxon>Neoptera</taxon>
        <taxon>Endopterygota</taxon>
        <taxon>Diptera</taxon>
        <taxon>Brachycera</taxon>
        <taxon>Muscomorpha</taxon>
        <taxon>Ephydroidea</taxon>
        <taxon>Drosophilidae</taxon>
        <taxon>Drosophila</taxon>
    </lineage>
</organism>
<feature type="region of interest" description="Disordered" evidence="3">
    <location>
        <begin position="60"/>
        <end position="88"/>
    </location>
</feature>
<evidence type="ECO:0000256" key="3">
    <source>
        <dbReference type="SAM" id="MobiDB-lite"/>
    </source>
</evidence>
<dbReference type="InterPro" id="IPR001806">
    <property type="entry name" value="Small_GTPase"/>
</dbReference>
<dbReference type="PANTHER" id="PTHR24073">
    <property type="entry name" value="DRAB5-RELATED"/>
    <property type="match status" value="1"/>
</dbReference>
<dbReference type="Gene3D" id="3.40.50.300">
    <property type="entry name" value="P-loop containing nucleotide triphosphate hydrolases"/>
    <property type="match status" value="1"/>
</dbReference>
<dbReference type="Pfam" id="PF00071">
    <property type="entry name" value="Ras"/>
    <property type="match status" value="1"/>
</dbReference>
<dbReference type="InterPro" id="IPR027417">
    <property type="entry name" value="P-loop_NTPase"/>
</dbReference>
<dbReference type="GO" id="GO:0005525">
    <property type="term" value="F:GTP binding"/>
    <property type="evidence" value="ECO:0007669"/>
    <property type="project" value="UniProtKB-KW"/>
</dbReference>
<dbReference type="PRINTS" id="PR00449">
    <property type="entry name" value="RASTRNSFRMNG"/>
</dbReference>
<accession>A0A6J1M525</accession>
<dbReference type="GeneID" id="111601149"/>
<evidence type="ECO:0000256" key="2">
    <source>
        <dbReference type="ARBA" id="ARBA00023134"/>
    </source>
</evidence>
<keyword evidence="2" id="KW-0342">GTP-binding</keyword>
<keyword evidence="1" id="KW-0547">Nucleotide-binding</keyword>
<keyword evidence="4" id="KW-1185">Reference proteome</keyword>
<protein>
    <submittedName>
        <fullName evidence="5">Rab-like protein 3</fullName>
    </submittedName>
</protein>